<accession>A0A0H4X2E6</accession>
<gene>
    <name evidence="1" type="ORF">A176_006748</name>
</gene>
<dbReference type="Gene3D" id="2.60.40.10">
    <property type="entry name" value="Immunoglobulins"/>
    <property type="match status" value="1"/>
</dbReference>
<dbReference type="InterPro" id="IPR016024">
    <property type="entry name" value="ARM-type_fold"/>
</dbReference>
<proteinExistence type="predicted"/>
<dbReference type="Pfam" id="PF08713">
    <property type="entry name" value="DNA_alkylation"/>
    <property type="match status" value="1"/>
</dbReference>
<sequence>MADSLKTFFDARLVERLAASLHQAAPSFPRANFIREAAKGLDGQELMDRARHIAGALHRALPSDYPEAVEVLLRSLGAQAKLTEGGAMASFFYLPHTMFIAEHGLALAHFEASMRAQHALTQRFTAEFSIRPYLERHTAKTLARLREWTEDPSEHVRRLVSEGTRTRLPWASRLREFQKDPTPVLALLERLKDDPALYVRRSVANNLNDIGKDHPALLVQVAKAWMRDAPPERKWLVRHALRSSIKRGEPAALEVVGAKPPSGIEARVTKLPRRASLGGTVEVHFEVANRSKKPQTLVVDLAVHFQKANGETRPKVFKVRELTLGPGQAEEVCKRVSFEQLTTRKHYAGPHRFEALVNGLGLPLGVVEVGR</sequence>
<evidence type="ECO:0000313" key="1">
    <source>
        <dbReference type="EMBL" id="AKQ69836.1"/>
    </source>
</evidence>
<keyword evidence="2" id="KW-1185">Reference proteome</keyword>
<dbReference type="AlphaFoldDB" id="A0A0H4X2E6"/>
<dbReference type="OrthoDB" id="9797162at2"/>
<dbReference type="SUPFAM" id="SSF48371">
    <property type="entry name" value="ARM repeat"/>
    <property type="match status" value="1"/>
</dbReference>
<dbReference type="InterPro" id="IPR014825">
    <property type="entry name" value="DNA_alkylation"/>
</dbReference>
<dbReference type="Proteomes" id="UP000009026">
    <property type="component" value="Chromosome"/>
</dbReference>
<reference evidence="1 2" key="1">
    <citation type="journal article" date="2016" name="PLoS ONE">
        <title>Complete Genome Sequence and Comparative Genomics of a Novel Myxobacterium Myxococcus hansupus.</title>
        <authorList>
            <person name="Sharma G."/>
            <person name="Narwani T."/>
            <person name="Subramanian S."/>
        </authorList>
    </citation>
    <scope>NUCLEOTIDE SEQUENCE [LARGE SCALE GENOMIC DNA]</scope>
    <source>
        <strain evidence="2">mixupus</strain>
    </source>
</reference>
<dbReference type="PATRIC" id="fig|1297742.4.peg.6846"/>
<dbReference type="RefSeq" id="WP_002639701.1">
    <property type="nucleotide sequence ID" value="NZ_CP012109.1"/>
</dbReference>
<dbReference type="STRING" id="1297742.A176_006748"/>
<dbReference type="KEGG" id="mym:A176_006748"/>
<name>A0A0H4X2E6_9BACT</name>
<dbReference type="Gene3D" id="1.25.40.290">
    <property type="entry name" value="ARM repeat domains"/>
    <property type="match status" value="1"/>
</dbReference>
<organism evidence="1 2">
    <name type="scientific">Pseudomyxococcus hansupus</name>
    <dbReference type="NCBI Taxonomy" id="1297742"/>
    <lineage>
        <taxon>Bacteria</taxon>
        <taxon>Pseudomonadati</taxon>
        <taxon>Myxococcota</taxon>
        <taxon>Myxococcia</taxon>
        <taxon>Myxococcales</taxon>
        <taxon>Cystobacterineae</taxon>
        <taxon>Myxococcaceae</taxon>
        <taxon>Pseudomyxococcus</taxon>
    </lineage>
</organism>
<dbReference type="eggNOG" id="COG4335">
    <property type="taxonomic scope" value="Bacteria"/>
</dbReference>
<evidence type="ECO:0000313" key="2">
    <source>
        <dbReference type="Proteomes" id="UP000009026"/>
    </source>
</evidence>
<dbReference type="InterPro" id="IPR013783">
    <property type="entry name" value="Ig-like_fold"/>
</dbReference>
<protein>
    <submittedName>
        <fullName evidence="1">DNA alkylation repair enzyme</fullName>
    </submittedName>
</protein>
<dbReference type="EMBL" id="CP012109">
    <property type="protein sequence ID" value="AKQ69836.1"/>
    <property type="molecule type" value="Genomic_DNA"/>
</dbReference>